<reference evidence="2 3" key="1">
    <citation type="submission" date="2016-10" db="EMBL/GenBank/DDBJ databases">
        <authorList>
            <person name="de Groot N.N."/>
        </authorList>
    </citation>
    <scope>NUCLEOTIDE SEQUENCE [LARGE SCALE GENOMIC DNA]</scope>
    <source>
        <strain evidence="2 3">NE2</strain>
    </source>
</reference>
<protein>
    <recommendedName>
        <fullName evidence="4">DUF992 domain-containing protein</fullName>
    </recommendedName>
</protein>
<dbReference type="Pfam" id="PF06186">
    <property type="entry name" value="DUF992"/>
    <property type="match status" value="1"/>
</dbReference>
<dbReference type="RefSeq" id="WP_091678031.1">
    <property type="nucleotide sequence ID" value="NZ_FOSN01000002.1"/>
</dbReference>
<name>A0A1I3WV75_9HYPH</name>
<sequence length="160" mass="15528">MKASLARPGVLLAAALLTLPAGAASARSIKAGLLTCNVSGGAGFIVFQDQSLSCVFRNKAGGPPDRYTGSFRTYGVALGGVAQGRLGWAVFSAIGGVPRGALAGNFAGVGGQATVGAGLGANVLVGGSNRAFSLQPLSMSAQTGLNVAGGITAVTLVPAP</sequence>
<proteinExistence type="predicted"/>
<dbReference type="AlphaFoldDB" id="A0A1I3WV75"/>
<evidence type="ECO:0008006" key="4">
    <source>
        <dbReference type="Google" id="ProtNLM"/>
    </source>
</evidence>
<dbReference type="OrthoDB" id="7362478at2"/>
<evidence type="ECO:0000313" key="3">
    <source>
        <dbReference type="Proteomes" id="UP000198755"/>
    </source>
</evidence>
<keyword evidence="3" id="KW-1185">Reference proteome</keyword>
<evidence type="ECO:0000313" key="2">
    <source>
        <dbReference type="EMBL" id="SFK10787.1"/>
    </source>
</evidence>
<dbReference type="Proteomes" id="UP000198755">
    <property type="component" value="Unassembled WGS sequence"/>
</dbReference>
<dbReference type="EMBL" id="FOSN01000002">
    <property type="protein sequence ID" value="SFK10787.1"/>
    <property type="molecule type" value="Genomic_DNA"/>
</dbReference>
<organism evidence="2 3">
    <name type="scientific">Methylocapsa palsarum</name>
    <dbReference type="NCBI Taxonomy" id="1612308"/>
    <lineage>
        <taxon>Bacteria</taxon>
        <taxon>Pseudomonadati</taxon>
        <taxon>Pseudomonadota</taxon>
        <taxon>Alphaproteobacteria</taxon>
        <taxon>Hyphomicrobiales</taxon>
        <taxon>Beijerinckiaceae</taxon>
        <taxon>Methylocapsa</taxon>
    </lineage>
</organism>
<dbReference type="STRING" id="1612308.SAMN05444581_102132"/>
<keyword evidence="1" id="KW-0732">Signal</keyword>
<accession>A0A1I3WV75</accession>
<gene>
    <name evidence="2" type="ORF">SAMN05444581_102132</name>
</gene>
<feature type="signal peptide" evidence="1">
    <location>
        <begin position="1"/>
        <end position="23"/>
    </location>
</feature>
<feature type="chain" id="PRO_5011561098" description="DUF992 domain-containing protein" evidence="1">
    <location>
        <begin position="24"/>
        <end position="160"/>
    </location>
</feature>
<evidence type="ECO:0000256" key="1">
    <source>
        <dbReference type="SAM" id="SignalP"/>
    </source>
</evidence>
<dbReference type="InterPro" id="IPR009333">
    <property type="entry name" value="DUF992"/>
</dbReference>